<dbReference type="Proteomes" id="UP001596380">
    <property type="component" value="Unassembled WGS sequence"/>
</dbReference>
<gene>
    <name evidence="1" type="ORF">ACFQKB_30740</name>
</gene>
<comment type="caution">
    <text evidence="1">The sequence shown here is derived from an EMBL/GenBank/DDBJ whole genome shotgun (WGS) entry which is preliminary data.</text>
</comment>
<name>A0ABW2CSY2_9ACTN</name>
<dbReference type="SMART" id="SM00855">
    <property type="entry name" value="PGAM"/>
    <property type="match status" value="1"/>
</dbReference>
<dbReference type="CDD" id="cd07067">
    <property type="entry name" value="HP_PGM_like"/>
    <property type="match status" value="1"/>
</dbReference>
<reference evidence="2" key="1">
    <citation type="journal article" date="2019" name="Int. J. Syst. Evol. Microbiol.">
        <title>The Global Catalogue of Microorganisms (GCM) 10K type strain sequencing project: providing services to taxonomists for standard genome sequencing and annotation.</title>
        <authorList>
            <consortium name="The Broad Institute Genomics Platform"/>
            <consortium name="The Broad Institute Genome Sequencing Center for Infectious Disease"/>
            <person name="Wu L."/>
            <person name="Ma J."/>
        </authorList>
    </citation>
    <scope>NUCLEOTIDE SEQUENCE [LARGE SCALE GENOMIC DNA]</scope>
    <source>
        <strain evidence="2">JCM 3369</strain>
    </source>
</reference>
<dbReference type="EMBL" id="JBHSXS010000025">
    <property type="protein sequence ID" value="MFC6884173.1"/>
    <property type="molecule type" value="Genomic_DNA"/>
</dbReference>
<evidence type="ECO:0000313" key="2">
    <source>
        <dbReference type="Proteomes" id="UP001596380"/>
    </source>
</evidence>
<dbReference type="InterPro" id="IPR029033">
    <property type="entry name" value="His_PPase_superfam"/>
</dbReference>
<organism evidence="1 2">
    <name type="scientific">Actinomadura yumaensis</name>
    <dbReference type="NCBI Taxonomy" id="111807"/>
    <lineage>
        <taxon>Bacteria</taxon>
        <taxon>Bacillati</taxon>
        <taxon>Actinomycetota</taxon>
        <taxon>Actinomycetes</taxon>
        <taxon>Streptosporangiales</taxon>
        <taxon>Thermomonosporaceae</taxon>
        <taxon>Actinomadura</taxon>
    </lineage>
</organism>
<sequence length="156" mass="16806">MPKLIVLRHAKAAAAIGLPDHERPLADRGRRDAAATGDWLRSNDLVPGQVLCSTTVRTRQTLELLALDAETGFESRVYDNDPDDLLALVRENGRDDVGTLMVLGHNPSVHQVVHGLAGESPDAFPTCALAVIEVPGPWSETWPGTGTLLTTRTPKD</sequence>
<dbReference type="Pfam" id="PF00300">
    <property type="entry name" value="His_Phos_1"/>
    <property type="match status" value="1"/>
</dbReference>
<evidence type="ECO:0000313" key="1">
    <source>
        <dbReference type="EMBL" id="MFC6884173.1"/>
    </source>
</evidence>
<dbReference type="RefSeq" id="WP_160821360.1">
    <property type="nucleotide sequence ID" value="NZ_JBHSXE010000001.1"/>
</dbReference>
<protein>
    <submittedName>
        <fullName evidence="1">SixA phosphatase family protein</fullName>
    </submittedName>
</protein>
<keyword evidence="2" id="KW-1185">Reference proteome</keyword>
<dbReference type="InterPro" id="IPR013078">
    <property type="entry name" value="His_Pase_superF_clade-1"/>
</dbReference>
<dbReference type="SUPFAM" id="SSF53254">
    <property type="entry name" value="Phosphoglycerate mutase-like"/>
    <property type="match status" value="1"/>
</dbReference>
<dbReference type="PANTHER" id="PTHR47623">
    <property type="entry name" value="OS09G0287300 PROTEIN"/>
    <property type="match status" value="1"/>
</dbReference>
<accession>A0ABW2CSY2</accession>
<dbReference type="Gene3D" id="3.40.50.1240">
    <property type="entry name" value="Phosphoglycerate mutase-like"/>
    <property type="match status" value="1"/>
</dbReference>
<dbReference type="PANTHER" id="PTHR47623:SF1">
    <property type="entry name" value="OS09G0287300 PROTEIN"/>
    <property type="match status" value="1"/>
</dbReference>
<proteinExistence type="predicted"/>